<evidence type="ECO:0000313" key="1">
    <source>
        <dbReference type="EMBL" id="KAJ7615855.1"/>
    </source>
</evidence>
<name>A0AAD7BBM8_9AGAR</name>
<reference evidence="1" key="1">
    <citation type="submission" date="2023-03" db="EMBL/GenBank/DDBJ databases">
        <title>Massive genome expansion in bonnet fungi (Mycena s.s.) driven by repeated elements and novel gene families across ecological guilds.</title>
        <authorList>
            <consortium name="Lawrence Berkeley National Laboratory"/>
            <person name="Harder C.B."/>
            <person name="Miyauchi S."/>
            <person name="Viragh M."/>
            <person name="Kuo A."/>
            <person name="Thoen E."/>
            <person name="Andreopoulos B."/>
            <person name="Lu D."/>
            <person name="Skrede I."/>
            <person name="Drula E."/>
            <person name="Henrissat B."/>
            <person name="Morin E."/>
            <person name="Kohler A."/>
            <person name="Barry K."/>
            <person name="LaButti K."/>
            <person name="Morin E."/>
            <person name="Salamov A."/>
            <person name="Lipzen A."/>
            <person name="Mereny Z."/>
            <person name="Hegedus B."/>
            <person name="Baldrian P."/>
            <person name="Stursova M."/>
            <person name="Weitz H."/>
            <person name="Taylor A."/>
            <person name="Grigoriev I.V."/>
            <person name="Nagy L.G."/>
            <person name="Martin F."/>
            <person name="Kauserud H."/>
        </authorList>
    </citation>
    <scope>NUCLEOTIDE SEQUENCE</scope>
    <source>
        <strain evidence="1">9284</strain>
    </source>
</reference>
<protein>
    <recommendedName>
        <fullName evidence="3">F-box domain-containing protein</fullName>
    </recommendedName>
</protein>
<evidence type="ECO:0000313" key="2">
    <source>
        <dbReference type="Proteomes" id="UP001221142"/>
    </source>
</evidence>
<proteinExistence type="predicted"/>
<gene>
    <name evidence="1" type="ORF">FB45DRAFT_801477</name>
</gene>
<dbReference type="Gene3D" id="3.80.10.10">
    <property type="entry name" value="Ribonuclease Inhibitor"/>
    <property type="match status" value="1"/>
</dbReference>
<evidence type="ECO:0008006" key="3">
    <source>
        <dbReference type="Google" id="ProtNLM"/>
    </source>
</evidence>
<dbReference type="InterPro" id="IPR032675">
    <property type="entry name" value="LRR_dom_sf"/>
</dbReference>
<organism evidence="1 2">
    <name type="scientific">Roridomyces roridus</name>
    <dbReference type="NCBI Taxonomy" id="1738132"/>
    <lineage>
        <taxon>Eukaryota</taxon>
        <taxon>Fungi</taxon>
        <taxon>Dikarya</taxon>
        <taxon>Basidiomycota</taxon>
        <taxon>Agaricomycotina</taxon>
        <taxon>Agaricomycetes</taxon>
        <taxon>Agaricomycetidae</taxon>
        <taxon>Agaricales</taxon>
        <taxon>Marasmiineae</taxon>
        <taxon>Mycenaceae</taxon>
        <taxon>Roridomyces</taxon>
    </lineage>
</organism>
<dbReference type="AlphaFoldDB" id="A0AAD7BBM8"/>
<keyword evidence="2" id="KW-1185">Reference proteome</keyword>
<sequence length="556" mass="62179">MTAERESPFQKSLFTNDVLSDAECGHVRHFMSGPQAEAASLTQEIIRLQSQLDELSAKRDSLHQFIDAHLALVSPVRRLPEDLVREIFVACLHPKENATLRASDAPMLLCHITRYWRNVALSTPPLWTSLHIFNPSPRNESMMVQRINDAADAWLSRSGSLPLSISLVQGIPLFSPTDNDLIDSHRSACTRLLETLVKFAPRWGSVRLSIAGTFDLTPLTRVAADDVQMLRSAAIDRWDAGMLFLGARGLTALSLRTEELPAAASIHWESLSHLTLAMSNHGHDETPGTHDVLPILRQCPHLETLNVDFDFGMDSQQSLEPQLPCDLPHLRRLSVLGSGWNLLRNINTPELRYLSGVLDRVLELETPSPLVRLISRSNHLEYLCLDMSAFSAESLMDVLRAVPTLRDLTLRGEPRMTNFQPGHPPQRDGSVLPLLTPTSPSHPISTFICPRLERLKLLNYHALRDDDLLSFVLARTSPDNSHIARLSELIVQFNRWYEVDILPSLVQQIAGGLEISLSYVPKPNFDIFSVADANDTSYVWDPSARAWHIPGGHAGW</sequence>
<dbReference type="Proteomes" id="UP001221142">
    <property type="component" value="Unassembled WGS sequence"/>
</dbReference>
<dbReference type="SUPFAM" id="SSF52047">
    <property type="entry name" value="RNI-like"/>
    <property type="match status" value="1"/>
</dbReference>
<dbReference type="EMBL" id="JARKIF010000023">
    <property type="protein sequence ID" value="KAJ7615855.1"/>
    <property type="molecule type" value="Genomic_DNA"/>
</dbReference>
<accession>A0AAD7BBM8</accession>
<comment type="caution">
    <text evidence="1">The sequence shown here is derived from an EMBL/GenBank/DDBJ whole genome shotgun (WGS) entry which is preliminary data.</text>
</comment>